<dbReference type="AlphaFoldDB" id="A0A1I2VSQ4"/>
<feature type="transmembrane region" description="Helical" evidence="1">
    <location>
        <begin position="59"/>
        <end position="77"/>
    </location>
</feature>
<keyword evidence="1" id="KW-1133">Transmembrane helix</keyword>
<accession>A0A1I2VSQ4</accession>
<feature type="transmembrane region" description="Helical" evidence="1">
    <location>
        <begin position="6"/>
        <end position="29"/>
    </location>
</feature>
<keyword evidence="1" id="KW-0472">Membrane</keyword>
<keyword evidence="3" id="KW-1185">Reference proteome</keyword>
<gene>
    <name evidence="2" type="ORF">SAMN02982927_03169</name>
</gene>
<evidence type="ECO:0000313" key="3">
    <source>
        <dbReference type="Proteomes" id="UP000198752"/>
    </source>
</evidence>
<evidence type="ECO:0000256" key="1">
    <source>
        <dbReference type="SAM" id="Phobius"/>
    </source>
</evidence>
<reference evidence="3" key="1">
    <citation type="submission" date="2016-10" db="EMBL/GenBank/DDBJ databases">
        <authorList>
            <person name="Varghese N."/>
            <person name="Submissions S."/>
        </authorList>
    </citation>
    <scope>NUCLEOTIDE SEQUENCE [LARGE SCALE GENOMIC DNA]</scope>
    <source>
        <strain evidence="3">ATCC 700379</strain>
    </source>
</reference>
<feature type="transmembrane region" description="Helical" evidence="1">
    <location>
        <begin position="83"/>
        <end position="100"/>
    </location>
</feature>
<proteinExistence type="predicted"/>
<dbReference type="EMBL" id="FOOY01000028">
    <property type="protein sequence ID" value="SFG90536.1"/>
    <property type="molecule type" value="Genomic_DNA"/>
</dbReference>
<keyword evidence="1" id="KW-0812">Transmembrane</keyword>
<sequence length="109" mass="12410">MHEVLNYILILIFIILAIIQIVALIHIFIGNFKSSLTLIITQVELANVEPSRLVKVKTYAIVEVFANITLYALFIVGNADSRFFTVILFYAVPCVFEKLFSMLQTKRVS</sequence>
<name>A0A1I2VSQ4_9BACL</name>
<protein>
    <submittedName>
        <fullName evidence="2">Uncharacterized protein</fullName>
    </submittedName>
</protein>
<dbReference type="Proteomes" id="UP000198752">
    <property type="component" value="Unassembled WGS sequence"/>
</dbReference>
<organism evidence="2 3">
    <name type="scientific">Sporolactobacillus nakayamae</name>
    <dbReference type="NCBI Taxonomy" id="269670"/>
    <lineage>
        <taxon>Bacteria</taxon>
        <taxon>Bacillati</taxon>
        <taxon>Bacillota</taxon>
        <taxon>Bacilli</taxon>
        <taxon>Bacillales</taxon>
        <taxon>Sporolactobacillaceae</taxon>
        <taxon>Sporolactobacillus</taxon>
    </lineage>
</organism>
<evidence type="ECO:0000313" key="2">
    <source>
        <dbReference type="EMBL" id="SFG90536.1"/>
    </source>
</evidence>